<dbReference type="Proteomes" id="UP000253517">
    <property type="component" value="Unassembled WGS sequence"/>
</dbReference>
<dbReference type="PROSITE" id="PS00070">
    <property type="entry name" value="ALDEHYDE_DEHYDR_CYS"/>
    <property type="match status" value="1"/>
</dbReference>
<evidence type="ECO:0000313" key="5">
    <source>
        <dbReference type="EMBL" id="RCX01115.1"/>
    </source>
</evidence>
<dbReference type="RefSeq" id="WP_114366572.1">
    <property type="nucleotide sequence ID" value="NZ_BHZF01000002.1"/>
</dbReference>
<dbReference type="FunFam" id="3.40.605.10:FF:000007">
    <property type="entry name" value="NAD/NADP-dependent betaine aldehyde dehydrogenase"/>
    <property type="match status" value="1"/>
</dbReference>
<comment type="similarity">
    <text evidence="1">Belongs to the aldehyde dehydrogenase family.</text>
</comment>
<dbReference type="Gene3D" id="3.40.309.10">
    <property type="entry name" value="Aldehyde Dehydrogenase, Chain A, domain 2"/>
    <property type="match status" value="1"/>
</dbReference>
<keyword evidence="2" id="KW-0560">Oxidoreductase</keyword>
<organism evidence="5 6">
    <name type="scientific">Schleiferia thermophila</name>
    <dbReference type="NCBI Taxonomy" id="884107"/>
    <lineage>
        <taxon>Bacteria</taxon>
        <taxon>Pseudomonadati</taxon>
        <taxon>Bacteroidota</taxon>
        <taxon>Flavobacteriia</taxon>
        <taxon>Flavobacteriales</taxon>
        <taxon>Schleiferiaceae</taxon>
        <taxon>Schleiferia</taxon>
    </lineage>
</organism>
<evidence type="ECO:0000259" key="4">
    <source>
        <dbReference type="Pfam" id="PF00171"/>
    </source>
</evidence>
<evidence type="ECO:0000256" key="1">
    <source>
        <dbReference type="ARBA" id="ARBA00009986"/>
    </source>
</evidence>
<evidence type="ECO:0000313" key="6">
    <source>
        <dbReference type="Proteomes" id="UP000253517"/>
    </source>
</evidence>
<dbReference type="GO" id="GO:0016620">
    <property type="term" value="F:oxidoreductase activity, acting on the aldehyde or oxo group of donors, NAD or NADP as acceptor"/>
    <property type="evidence" value="ECO:0007669"/>
    <property type="project" value="InterPro"/>
</dbReference>
<dbReference type="AlphaFoldDB" id="A0A368ZVY8"/>
<dbReference type="SUPFAM" id="SSF53720">
    <property type="entry name" value="ALDH-like"/>
    <property type="match status" value="1"/>
</dbReference>
<dbReference type="PANTHER" id="PTHR43720:SF2">
    <property type="entry name" value="2-AMINOMUCONIC SEMIALDEHYDE DEHYDROGENASE"/>
    <property type="match status" value="1"/>
</dbReference>
<dbReference type="PANTHER" id="PTHR43720">
    <property type="entry name" value="2-AMINOMUCONIC SEMIALDEHYDE DEHYDROGENASE"/>
    <property type="match status" value="1"/>
</dbReference>
<evidence type="ECO:0000256" key="3">
    <source>
        <dbReference type="ARBA" id="ARBA00023027"/>
    </source>
</evidence>
<evidence type="ECO:0000256" key="2">
    <source>
        <dbReference type="ARBA" id="ARBA00023002"/>
    </source>
</evidence>
<keyword evidence="6" id="KW-1185">Reference proteome</keyword>
<protein>
    <submittedName>
        <fullName evidence="5">Aminomuconate-semialdehyde/2-hydroxymuconate-6-semialdehyde dehydrogenase</fullName>
    </submittedName>
</protein>
<dbReference type="FunFam" id="3.40.309.10:FF:000012">
    <property type="entry name" value="Betaine aldehyde dehydrogenase"/>
    <property type="match status" value="1"/>
</dbReference>
<gene>
    <name evidence="5" type="ORF">DES35_10820</name>
</gene>
<dbReference type="InterPro" id="IPR016162">
    <property type="entry name" value="Ald_DH_N"/>
</dbReference>
<dbReference type="InterPro" id="IPR016163">
    <property type="entry name" value="Ald_DH_C"/>
</dbReference>
<sequence length="480" mass="52392">MEKILNYIDGKLIEPVGAQYIENIEPATGKVYSLTPDSDHRDIEMAYEAASKSFRKWAELPAAERSRILLRISELIEQNLETLALAESKDNGKPLKLARMVDIPRARDNFSFFATAILHTSTDTYDMGLSGFNYTLRQPVGVAGCISPWNLPLYLFSWKVAPALAAGCTVVGKPSEITPYTAYLLGQLCIKAGLPPGVFNIVHGYGHKVGQAITEHPGIRAISFTGGTSTGKRIAQSAAPHLKKLSLELGGKNSTIVLEDCDYQKALSTAVRASFSNQGQICLCGSKILVQRGIYDRFKKDFVAKVSELKVGDPYSETTQMGALVSENHLEKVLSYIDLAQEEGGKVLTGGQRIQLPAPFDGGYYLEPTVIEGLPATCRTNREEIFGPVVTLLPFDTAEEAIAMANATEYGLACSIFTSDLNSAHLMARQIEAGVVWVNTWLLRDLRTPFGGMKSSGIGREGGRYALEFFTEPKNICVAY</sequence>
<dbReference type="Pfam" id="PF00171">
    <property type="entry name" value="Aldedh"/>
    <property type="match status" value="1"/>
</dbReference>
<reference evidence="5 6" key="1">
    <citation type="submission" date="2018-07" db="EMBL/GenBank/DDBJ databases">
        <title>Genomic Encyclopedia of Type Strains, Phase IV (KMG-IV): sequencing the most valuable type-strain genomes for metagenomic binning, comparative biology and taxonomic classification.</title>
        <authorList>
            <person name="Goeker M."/>
        </authorList>
    </citation>
    <scope>NUCLEOTIDE SEQUENCE [LARGE SCALE GENOMIC DNA]</scope>
    <source>
        <strain evidence="5 6">DSM 21410</strain>
    </source>
</reference>
<dbReference type="CDD" id="cd07093">
    <property type="entry name" value="ALDH_F8_HMSADH"/>
    <property type="match status" value="1"/>
</dbReference>
<keyword evidence="3" id="KW-0520">NAD</keyword>
<name>A0A368ZVY8_9FLAO</name>
<comment type="caution">
    <text evidence="5">The sequence shown here is derived from an EMBL/GenBank/DDBJ whole genome shotgun (WGS) entry which is preliminary data.</text>
</comment>
<proteinExistence type="inferred from homology"/>
<dbReference type="EMBL" id="QPJS01000008">
    <property type="protein sequence ID" value="RCX01115.1"/>
    <property type="molecule type" value="Genomic_DNA"/>
</dbReference>
<feature type="domain" description="Aldehyde dehydrogenase" evidence="4">
    <location>
        <begin position="19"/>
        <end position="476"/>
    </location>
</feature>
<dbReference type="InterPro" id="IPR015590">
    <property type="entry name" value="Aldehyde_DH_dom"/>
</dbReference>
<dbReference type="Gene3D" id="3.40.605.10">
    <property type="entry name" value="Aldehyde Dehydrogenase, Chain A, domain 1"/>
    <property type="match status" value="1"/>
</dbReference>
<dbReference type="InterPro" id="IPR016161">
    <property type="entry name" value="Ald_DH/histidinol_DH"/>
</dbReference>
<accession>A0A368ZVY8</accession>
<dbReference type="InterPro" id="IPR016160">
    <property type="entry name" value="Ald_DH_CS_CYS"/>
</dbReference>